<proteinExistence type="predicted"/>
<dbReference type="GO" id="GO:0006405">
    <property type="term" value="P:RNA export from nucleus"/>
    <property type="evidence" value="ECO:0007669"/>
    <property type="project" value="TreeGrafter"/>
</dbReference>
<dbReference type="InterPro" id="IPR044840">
    <property type="entry name" value="Nup188"/>
</dbReference>
<dbReference type="EMBL" id="CACRZD030000002">
    <property type="protein sequence ID" value="CAA6655958.1"/>
    <property type="molecule type" value="Genomic_DNA"/>
</dbReference>
<evidence type="ECO:0000313" key="2">
    <source>
        <dbReference type="Proteomes" id="UP001189122"/>
    </source>
</evidence>
<dbReference type="Proteomes" id="UP001189122">
    <property type="component" value="Unassembled WGS sequence"/>
</dbReference>
<dbReference type="PANTHER" id="PTHR31431:SF1">
    <property type="entry name" value="NUCLEOPORIN NUP188"/>
    <property type="match status" value="1"/>
</dbReference>
<dbReference type="PANTHER" id="PTHR31431">
    <property type="entry name" value="NUCLEOPORIN NUP188 HOMOLOG"/>
    <property type="match status" value="1"/>
</dbReference>
<dbReference type="GO" id="GO:0044611">
    <property type="term" value="C:nuclear pore inner ring"/>
    <property type="evidence" value="ECO:0007669"/>
    <property type="project" value="TreeGrafter"/>
</dbReference>
<evidence type="ECO:0000313" key="1">
    <source>
        <dbReference type="EMBL" id="CAA2616275.1"/>
    </source>
</evidence>
<gene>
    <name evidence="1" type="ORF">SI7747_02002498</name>
</gene>
<dbReference type="GO" id="GO:0017056">
    <property type="term" value="F:structural constituent of nuclear pore"/>
    <property type="evidence" value="ECO:0007669"/>
    <property type="project" value="InterPro"/>
</dbReference>
<accession>A0A7I8IDU2</accession>
<dbReference type="GO" id="GO:0006606">
    <property type="term" value="P:protein import into nucleus"/>
    <property type="evidence" value="ECO:0007669"/>
    <property type="project" value="TreeGrafter"/>
</dbReference>
<keyword evidence="2" id="KW-1185">Reference proteome</keyword>
<dbReference type="EMBL" id="LR743589">
    <property type="protein sequence ID" value="CAA2616275.1"/>
    <property type="molecule type" value="Genomic_DNA"/>
</dbReference>
<protein>
    <submittedName>
        <fullName evidence="1">Uncharacterized protein</fullName>
    </submittedName>
</protein>
<name>A0A7I8IDU2_SPIIN</name>
<organism evidence="1">
    <name type="scientific">Spirodela intermedia</name>
    <name type="common">Intermediate duckweed</name>
    <dbReference type="NCBI Taxonomy" id="51605"/>
    <lineage>
        <taxon>Eukaryota</taxon>
        <taxon>Viridiplantae</taxon>
        <taxon>Streptophyta</taxon>
        <taxon>Embryophyta</taxon>
        <taxon>Tracheophyta</taxon>
        <taxon>Spermatophyta</taxon>
        <taxon>Magnoliopsida</taxon>
        <taxon>Liliopsida</taxon>
        <taxon>Araceae</taxon>
        <taxon>Lemnoideae</taxon>
        <taxon>Spirodela</taxon>
    </lineage>
</organism>
<reference evidence="1 2" key="1">
    <citation type="submission" date="2019-12" db="EMBL/GenBank/DDBJ databases">
        <authorList>
            <person name="Scholz U."/>
            <person name="Mascher M."/>
            <person name="Fiebig A."/>
        </authorList>
    </citation>
    <scope>NUCLEOTIDE SEQUENCE</scope>
</reference>
<sequence>MASAAEAIDQAAHAKAVDENLWWARLSSCSSNSRVKKLKNNRSWFLDSLTRFKPPNASSREGLNSPEISFGQKRLRIKPELREIALLVSVSLSLDEVQSYILVDRTINLGSLLSDYRQPEILRPILIQYYLERQCLLKCVRWIFMHALYIEDESHASGNIREVALSLVQDGLEKKFLTILEDLSQSAFLQKAEVDLITLWVEEILIESNLVLDTFFLAYYENFCGCKGEQWKKLCMLFKGMISGPFHIGEMAESSEAKNSFYHAKVQLVLILIETLNLENLLRMVHDDVPFRSGGIFSLADIQEMDAIISSMIPLETAEAGPLILAWGVFLYLVLSLPDKQDYHPLMATDIMGYVQNATVNGPFVYLMEILQGDFVLNSDGPVSGYLSVLKTFISAFITCFQIADQSESNTLELILDILCKIYRGEESLCKQFWDRDSFIDKPIRSFLYSLEIDFPYNILVVRLLSALCEGPWPAKCVFNFLCNMTYTTSLYEVPGGCRTLSSDMTVVAPHLLYVESFDVLTIPSGVQGHVVKIIDDNTALIRWKCGYSGVIVLLLRLAQEFHSNSYKISLSPLICFIGCRICFALMEISHSSILQSAQLKADMDTTSRFVICSLAMKLVRGVGSAELVSLCINILGEMLKCSPSYVVELILRANIFGRSYNGPSSGPWFLSGGLAKMVLAECEQNMNVCSLTMAVLDFTRQLVEVGADDEMVSSLVIFALQYVLVNHENWSYKFGYDRWKVTQKVFELVKSCIKALKYSSKLSCLIREILLCDSSVHNMLTRAFCIKSQTLEGLCISRLCDSREIEGLQLSVCSALDAVSSIMMDLLEDTSSDIPVFIQSLLSPAKPVPVVTATASLVSFFHNTAVQVSASRVLSLLCFISSRVQQYSSENTFTVLDDVQLKELSTSMHEIFIDEETKSEDLLFSVVNLLISAAYFQPAFLTSIILSLDMELQSSNMKQQSPRLLLGILNLIKALWKGNVQYMQILKKFRNVVSISCTSFHLLGILLGKYQCEAAVLDVIAHDIFLHKKVLQDEVATTQGTEPYDGSKTLKSKDVMSKWCVISHLENCAKLFSSSRYPEEIIHRAKMEVVLCVVHMMAKLSSGEPGSLSLSLIQHILSVSQKLSNHPAFLSLLQQYSVRGYSEVNEVNVLVLSDLYHHINGELEGREIAPGHFKEVLQFLLELDAFQNYQCKHDGDSWSSENDNYMFDVVRLRKDLGIELWEHTAWKTSRSHAERMLSLMHRANSVKFLAYSKNSSLRALTSLLSVYMRAIGEPQPTSFHDGISEAYLRTGIEHLSQCVQATKDLLGPAMSPSEESLKFLTTQVELLQSFFKLLSISHGHGSDAVQLLPIYLLLIKTSDAALRLLSDARQSATLHKTVKFFLTLLLTALESIHLIYADKLDSEVDQYAEASLLSLGLLPVLCKYTESSVLCDLSVAAIDLIVKGPLTHNTWLPILQNHLRLQLIIPNLRHKDRLGSVPIIFRFLLTLARLKGGAQMLHSANAFQSVKMLLSFFMKEEPCPPDLEGFGIGNSIDEGEDLRSIWGLGMTITESMISSLGDDASCAELVANAIHYFFSEKASLMYHHLSFPKVSSDDHSKKKARTQKARTSLTTLKETEYALMLTCKLAKHHRLWIREMKEKDSELRERVIHMLAFISKSTQRVGDSPVRTPPLTCPPTLKEETADHERASYVESKQGWFTLAALGSVPQSRSSVISLATGSQAHRTHFSDTVATHMYRIAFLLLKFLCTQARVATKRAEEVGYIDLEFFPELPMPEILHGIQDQSISIVTEICNSKVSREIQPKSQLLCQLLLQILEKALYLELCVSQSCGIRPVMGRTEDFAKEIRLLTQAVDGYPPLKSSIKSLKQIAALVHPSSTSIIL</sequence>